<accession>A0AAV5U7S2</accession>
<dbReference type="GO" id="GO:0005524">
    <property type="term" value="F:ATP binding"/>
    <property type="evidence" value="ECO:0007669"/>
    <property type="project" value="UniProtKB-KW"/>
</dbReference>
<dbReference type="GO" id="GO:0005886">
    <property type="term" value="C:plasma membrane"/>
    <property type="evidence" value="ECO:0007669"/>
    <property type="project" value="TreeGrafter"/>
</dbReference>
<keyword evidence="2" id="KW-0812">Transmembrane</keyword>
<evidence type="ECO:0000256" key="4">
    <source>
        <dbReference type="ARBA" id="ARBA00022840"/>
    </source>
</evidence>
<organism evidence="9 10">
    <name type="scientific">Pristionchus entomophagus</name>
    <dbReference type="NCBI Taxonomy" id="358040"/>
    <lineage>
        <taxon>Eukaryota</taxon>
        <taxon>Metazoa</taxon>
        <taxon>Ecdysozoa</taxon>
        <taxon>Nematoda</taxon>
        <taxon>Chromadorea</taxon>
        <taxon>Rhabditida</taxon>
        <taxon>Rhabditina</taxon>
        <taxon>Diplogasteromorpha</taxon>
        <taxon>Diplogasteroidea</taxon>
        <taxon>Neodiplogasteridae</taxon>
        <taxon>Pristionchus</taxon>
    </lineage>
</organism>
<dbReference type="InterPro" id="IPR036116">
    <property type="entry name" value="FN3_sf"/>
</dbReference>
<evidence type="ECO:0000313" key="9">
    <source>
        <dbReference type="EMBL" id="GMT02235.1"/>
    </source>
</evidence>
<dbReference type="AlphaFoldDB" id="A0AAV5U7S2"/>
<keyword evidence="7" id="KW-0675">Receptor</keyword>
<dbReference type="Gene3D" id="2.60.40.10">
    <property type="entry name" value="Immunoglobulins"/>
    <property type="match status" value="1"/>
</dbReference>
<dbReference type="CDD" id="cd00063">
    <property type="entry name" value="FN3"/>
    <property type="match status" value="1"/>
</dbReference>
<feature type="non-terminal residue" evidence="9">
    <location>
        <position position="130"/>
    </location>
</feature>
<dbReference type="InterPro" id="IPR013783">
    <property type="entry name" value="Ig-like_fold"/>
</dbReference>
<dbReference type="EMBL" id="BTSX01000005">
    <property type="protein sequence ID" value="GMT02235.1"/>
    <property type="molecule type" value="Genomic_DNA"/>
</dbReference>
<evidence type="ECO:0000256" key="3">
    <source>
        <dbReference type="ARBA" id="ARBA00022741"/>
    </source>
</evidence>
<evidence type="ECO:0000256" key="7">
    <source>
        <dbReference type="ARBA" id="ARBA00023170"/>
    </source>
</evidence>
<evidence type="ECO:0000256" key="1">
    <source>
        <dbReference type="ARBA" id="ARBA00004167"/>
    </source>
</evidence>
<dbReference type="GO" id="GO:0030425">
    <property type="term" value="C:dendrite"/>
    <property type="evidence" value="ECO:0007669"/>
    <property type="project" value="TreeGrafter"/>
</dbReference>
<evidence type="ECO:0000256" key="2">
    <source>
        <dbReference type="ARBA" id="ARBA00022692"/>
    </source>
</evidence>
<dbReference type="SMART" id="SM00060">
    <property type="entry name" value="FN3"/>
    <property type="match status" value="1"/>
</dbReference>
<dbReference type="GO" id="GO:0007411">
    <property type="term" value="P:axon guidance"/>
    <property type="evidence" value="ECO:0007669"/>
    <property type="project" value="TreeGrafter"/>
</dbReference>
<dbReference type="PANTHER" id="PTHR46877:SF14">
    <property type="entry name" value="RECEPTOR PROTEIN-TYROSINE KINASE"/>
    <property type="match status" value="1"/>
</dbReference>
<proteinExistence type="predicted"/>
<keyword evidence="6" id="KW-0472">Membrane</keyword>
<dbReference type="GO" id="GO:0005005">
    <property type="term" value="F:transmembrane-ephrin receptor activity"/>
    <property type="evidence" value="ECO:0007669"/>
    <property type="project" value="TreeGrafter"/>
</dbReference>
<keyword evidence="5" id="KW-1133">Transmembrane helix</keyword>
<dbReference type="Proteomes" id="UP001432027">
    <property type="component" value="Unassembled WGS sequence"/>
</dbReference>
<feature type="domain" description="Fibronectin type-III" evidence="8">
    <location>
        <begin position="52"/>
        <end position="130"/>
    </location>
</feature>
<dbReference type="PANTHER" id="PTHR46877">
    <property type="entry name" value="EPH RECEPTOR A5"/>
    <property type="match status" value="1"/>
</dbReference>
<dbReference type="SUPFAM" id="SSF49265">
    <property type="entry name" value="Fibronectin type III"/>
    <property type="match status" value="1"/>
</dbReference>
<dbReference type="InterPro" id="IPR050449">
    <property type="entry name" value="Ephrin_rcpt_TKs"/>
</dbReference>
<comment type="caution">
    <text evidence="9">The sequence shown here is derived from an EMBL/GenBank/DDBJ whole genome shotgun (WGS) entry which is preliminary data.</text>
</comment>
<evidence type="ECO:0000313" key="10">
    <source>
        <dbReference type="Proteomes" id="UP001432027"/>
    </source>
</evidence>
<evidence type="ECO:0000256" key="5">
    <source>
        <dbReference type="ARBA" id="ARBA00022989"/>
    </source>
</evidence>
<sequence>SECPPAHISGRNATSCRSSCPSRSSVNLDWNECECDEGFRLLDGDNAPCFGQPSDVQNLRATKIGPKVELEWTRPVDDGGLSELTYLVHCDSGPCRFFYNNVMEERAFISGLSPDANYVFKVAAINRVSA</sequence>
<feature type="non-terminal residue" evidence="9">
    <location>
        <position position="1"/>
    </location>
</feature>
<gene>
    <name evidence="9" type="ORF">PENTCL1PPCAC_24409</name>
</gene>
<protein>
    <recommendedName>
        <fullName evidence="8">Fibronectin type-III domain-containing protein</fullName>
    </recommendedName>
</protein>
<reference evidence="9" key="1">
    <citation type="submission" date="2023-10" db="EMBL/GenBank/DDBJ databases">
        <title>Genome assembly of Pristionchus species.</title>
        <authorList>
            <person name="Yoshida K."/>
            <person name="Sommer R.J."/>
        </authorList>
    </citation>
    <scope>NUCLEOTIDE SEQUENCE</scope>
    <source>
        <strain evidence="9">RS0144</strain>
    </source>
</reference>
<keyword evidence="10" id="KW-1185">Reference proteome</keyword>
<evidence type="ECO:0000256" key="6">
    <source>
        <dbReference type="ARBA" id="ARBA00023136"/>
    </source>
</evidence>
<name>A0AAV5U7S2_9BILA</name>
<keyword evidence="3" id="KW-0547">Nucleotide-binding</keyword>
<evidence type="ECO:0000259" key="8">
    <source>
        <dbReference type="PROSITE" id="PS50853"/>
    </source>
</evidence>
<dbReference type="PROSITE" id="PS50853">
    <property type="entry name" value="FN3"/>
    <property type="match status" value="1"/>
</dbReference>
<comment type="subcellular location">
    <subcellularLocation>
        <location evidence="1">Membrane</location>
        <topology evidence="1">Single-pass membrane protein</topology>
    </subcellularLocation>
</comment>
<keyword evidence="4" id="KW-0067">ATP-binding</keyword>
<dbReference type="InterPro" id="IPR003961">
    <property type="entry name" value="FN3_dom"/>
</dbReference>